<comment type="caution">
    <text evidence="1">The sequence shown here is derived from an EMBL/GenBank/DDBJ whole genome shotgun (WGS) entry which is preliminary data.</text>
</comment>
<dbReference type="InterPro" id="IPR029052">
    <property type="entry name" value="Metallo-depent_PP-like"/>
</dbReference>
<reference evidence="1 2" key="1">
    <citation type="submission" date="2018-04" db="EMBL/GenBank/DDBJ databases">
        <title>Genomic Encyclopedia of Archaeal and Bacterial Type Strains, Phase II (KMG-II): from individual species to whole genera.</title>
        <authorList>
            <person name="Goeker M."/>
        </authorList>
    </citation>
    <scope>NUCLEOTIDE SEQUENCE [LARGE SCALE GENOMIC DNA]</scope>
    <source>
        <strain evidence="1 2">DSM 25521</strain>
    </source>
</reference>
<evidence type="ECO:0000313" key="2">
    <source>
        <dbReference type="Proteomes" id="UP000241808"/>
    </source>
</evidence>
<keyword evidence="2" id="KW-1185">Reference proteome</keyword>
<dbReference type="RefSeq" id="WP_146167444.1">
    <property type="nucleotide sequence ID" value="NZ_PZZL01000037.1"/>
</dbReference>
<dbReference type="AlphaFoldDB" id="A0A2T4YLH6"/>
<name>A0A2T4YLH6_9HYPH</name>
<dbReference type="SUPFAM" id="SSF56300">
    <property type="entry name" value="Metallo-dependent phosphatases"/>
    <property type="match status" value="1"/>
</dbReference>
<proteinExistence type="predicted"/>
<gene>
    <name evidence="1" type="ORF">C8P69_1379</name>
</gene>
<dbReference type="Proteomes" id="UP000241808">
    <property type="component" value="Unassembled WGS sequence"/>
</dbReference>
<dbReference type="InterPro" id="IPR042281">
    <property type="entry name" value="GpdQ_beta-strand"/>
</dbReference>
<protein>
    <submittedName>
        <fullName evidence="1">Uncharacterized protein</fullName>
    </submittedName>
</protein>
<evidence type="ECO:0000313" key="1">
    <source>
        <dbReference type="EMBL" id="PTM44042.1"/>
    </source>
</evidence>
<accession>A0A2T4YLH6</accession>
<dbReference type="OrthoDB" id="651281at2"/>
<sequence length="132" mass="14216">MAKTPQAAGPGKTRPNVTAAASAPFANAAWMAPSEFEAVIRRHPHVVRFFAGHHQRPIQALFAGTLAMVAPSVAHQVVLDLVDRPPAPFNFEPAAFHLHLWTEGAGLISHTAYVEKAAGRYPFLRDADYPGA</sequence>
<dbReference type="EMBL" id="PZZL01000037">
    <property type="protein sequence ID" value="PTM44042.1"/>
    <property type="molecule type" value="Genomic_DNA"/>
</dbReference>
<organism evidence="1 2">
    <name type="scientific">Phreatobacter oligotrophus</name>
    <dbReference type="NCBI Taxonomy" id="1122261"/>
    <lineage>
        <taxon>Bacteria</taxon>
        <taxon>Pseudomonadati</taxon>
        <taxon>Pseudomonadota</taxon>
        <taxon>Alphaproteobacteria</taxon>
        <taxon>Hyphomicrobiales</taxon>
        <taxon>Phreatobacteraceae</taxon>
        <taxon>Phreatobacter</taxon>
    </lineage>
</organism>
<dbReference type="Gene3D" id="3.30.750.180">
    <property type="entry name" value="GpdQ, beta-strand dimerisation domain"/>
    <property type="match status" value="1"/>
</dbReference>